<dbReference type="InterPro" id="IPR009057">
    <property type="entry name" value="Homeodomain-like_sf"/>
</dbReference>
<dbReference type="NCBIfam" id="NF040785">
    <property type="entry name" value="CD3324_fam"/>
    <property type="match status" value="1"/>
</dbReference>
<dbReference type="InterPro" id="IPR052411">
    <property type="entry name" value="c-mor_Regulatory_Protein"/>
</dbReference>
<sequence>MSYRTAVKILPNNLLKQIQEYVDGECIYIPIKSENKKEWGTKTTTRLELDNRNKEIYEAYLKGISARCLGEKYFLSVKSIQRIIREEKSTSEP</sequence>
<organism evidence="1 2">
    <name type="scientific">Clostridium acidisoli DSM 12555</name>
    <dbReference type="NCBI Taxonomy" id="1121291"/>
    <lineage>
        <taxon>Bacteria</taxon>
        <taxon>Bacillati</taxon>
        <taxon>Bacillota</taxon>
        <taxon>Clostridia</taxon>
        <taxon>Eubacteriales</taxon>
        <taxon>Clostridiaceae</taxon>
        <taxon>Clostridium</taxon>
    </lineage>
</organism>
<reference evidence="1 2" key="1">
    <citation type="submission" date="2017-04" db="EMBL/GenBank/DDBJ databases">
        <authorList>
            <person name="Afonso C.L."/>
            <person name="Miller P.J."/>
            <person name="Scott M.A."/>
            <person name="Spackman E."/>
            <person name="Goraichik I."/>
            <person name="Dimitrov K.M."/>
            <person name="Suarez D.L."/>
            <person name="Swayne D.E."/>
        </authorList>
    </citation>
    <scope>NUCLEOTIDE SEQUENCE [LARGE SCALE GENOMIC DNA]</scope>
    <source>
        <strain evidence="1 2">DSM 12555</strain>
    </source>
</reference>
<proteinExistence type="predicted"/>
<evidence type="ECO:0000313" key="1">
    <source>
        <dbReference type="EMBL" id="SMC16684.1"/>
    </source>
</evidence>
<keyword evidence="2" id="KW-1185">Reference proteome</keyword>
<evidence type="ECO:0000313" key="2">
    <source>
        <dbReference type="Proteomes" id="UP000192468"/>
    </source>
</evidence>
<dbReference type="OrthoDB" id="9800398at2"/>
<dbReference type="PANTHER" id="PTHR37812">
    <property type="entry name" value="MU-LIKE PROPHAGE FLUMU PROTEIN C"/>
    <property type="match status" value="1"/>
</dbReference>
<accession>A0A1W1WYF7</accession>
<gene>
    <name evidence="1" type="ORF">SAMN02745134_00133</name>
</gene>
<name>A0A1W1WYF7_9CLOT</name>
<dbReference type="Gene3D" id="1.10.10.60">
    <property type="entry name" value="Homeodomain-like"/>
    <property type="match status" value="1"/>
</dbReference>
<dbReference type="STRING" id="1121291.SAMN02745134_00133"/>
<dbReference type="PANTHER" id="PTHR37812:SF1">
    <property type="entry name" value="MU-LIKE PROPHAGE FLUMU PROTEIN C"/>
    <property type="match status" value="1"/>
</dbReference>
<dbReference type="Proteomes" id="UP000192468">
    <property type="component" value="Unassembled WGS sequence"/>
</dbReference>
<evidence type="ECO:0008006" key="3">
    <source>
        <dbReference type="Google" id="ProtNLM"/>
    </source>
</evidence>
<dbReference type="SUPFAM" id="SSF46689">
    <property type="entry name" value="Homeodomain-like"/>
    <property type="match status" value="1"/>
</dbReference>
<protein>
    <recommendedName>
        <fullName evidence="3">Mor transcription activator family protein</fullName>
    </recommendedName>
</protein>
<dbReference type="AlphaFoldDB" id="A0A1W1WYF7"/>
<dbReference type="RefSeq" id="WP_084113355.1">
    <property type="nucleotide sequence ID" value="NZ_FWXH01000002.1"/>
</dbReference>
<dbReference type="InterPro" id="IPR049739">
    <property type="entry name" value="YraL-like"/>
</dbReference>
<dbReference type="EMBL" id="FWXH01000002">
    <property type="protein sequence ID" value="SMC16684.1"/>
    <property type="molecule type" value="Genomic_DNA"/>
</dbReference>